<dbReference type="Proteomes" id="UP000177594">
    <property type="component" value="Unassembled WGS sequence"/>
</dbReference>
<evidence type="ECO:0000256" key="4">
    <source>
        <dbReference type="ARBA" id="ARBA00022840"/>
    </source>
</evidence>
<dbReference type="InterPro" id="IPR004364">
    <property type="entry name" value="Aa-tRNA-synt_II"/>
</dbReference>
<dbReference type="InterPro" id="IPR004365">
    <property type="entry name" value="NA-bd_OB_tRNA"/>
</dbReference>
<keyword evidence="5 7" id="KW-0030">Aminoacyl-tRNA synthetase</keyword>
<comment type="similarity">
    <text evidence="7">Belongs to the class-II aminoacyl-tRNA synthetase family.</text>
</comment>
<gene>
    <name evidence="7" type="primary">lysS</name>
    <name evidence="10" type="ORF">A2817_01560</name>
</gene>
<reference evidence="10 11" key="1">
    <citation type="journal article" date="2016" name="Nat. Commun.">
        <title>Thousands of microbial genomes shed light on interconnected biogeochemical processes in an aquifer system.</title>
        <authorList>
            <person name="Anantharaman K."/>
            <person name="Brown C.T."/>
            <person name="Hug L.A."/>
            <person name="Sharon I."/>
            <person name="Castelle C.J."/>
            <person name="Probst A.J."/>
            <person name="Thomas B.C."/>
            <person name="Singh A."/>
            <person name="Wilkins M.J."/>
            <person name="Karaoz U."/>
            <person name="Brodie E.L."/>
            <person name="Williams K.H."/>
            <person name="Hubbard S.S."/>
            <person name="Banfield J.F."/>
        </authorList>
    </citation>
    <scope>NUCLEOTIDE SEQUENCE [LARGE SCALE GENOMIC DNA]</scope>
</reference>
<dbReference type="GO" id="GO:0005524">
    <property type="term" value="F:ATP binding"/>
    <property type="evidence" value="ECO:0007669"/>
    <property type="project" value="UniProtKB-UniRule"/>
</dbReference>
<dbReference type="PRINTS" id="PR00982">
    <property type="entry name" value="TRNASYNTHLYS"/>
</dbReference>
<keyword evidence="1 7" id="KW-0436">Ligase</keyword>
<dbReference type="InterPro" id="IPR045864">
    <property type="entry name" value="aa-tRNA-synth_II/BPL/LPL"/>
</dbReference>
<keyword evidence="4 7" id="KW-0067">ATP-binding</keyword>
<evidence type="ECO:0000256" key="1">
    <source>
        <dbReference type="ARBA" id="ARBA00022598"/>
    </source>
</evidence>
<dbReference type="HAMAP" id="MF_00252">
    <property type="entry name" value="Lys_tRNA_synth_class2"/>
    <property type="match status" value="1"/>
</dbReference>
<keyword evidence="3 7" id="KW-0547">Nucleotide-binding</keyword>
<dbReference type="PANTHER" id="PTHR42918">
    <property type="entry name" value="LYSYL-TRNA SYNTHETASE"/>
    <property type="match status" value="1"/>
</dbReference>
<evidence type="ECO:0000313" key="10">
    <source>
        <dbReference type="EMBL" id="OGM99901.1"/>
    </source>
</evidence>
<comment type="caution">
    <text evidence="7">Lacks conserved residue(s) required for the propagation of feature annotation.</text>
</comment>
<dbReference type="EMBL" id="MGIZ01000007">
    <property type="protein sequence ID" value="OGM99901.1"/>
    <property type="molecule type" value="Genomic_DNA"/>
</dbReference>
<accession>A0A1F8EGD9</accession>
<evidence type="ECO:0000256" key="8">
    <source>
        <dbReference type="RuleBase" id="RU000336"/>
    </source>
</evidence>
<dbReference type="Gene3D" id="3.30.930.10">
    <property type="entry name" value="Bira Bifunctional Protein, Domain 2"/>
    <property type="match status" value="1"/>
</dbReference>
<dbReference type="NCBIfam" id="TIGR00499">
    <property type="entry name" value="lysS_bact"/>
    <property type="match status" value="1"/>
</dbReference>
<keyword evidence="7 8" id="KW-0460">Magnesium</keyword>
<dbReference type="InterPro" id="IPR044136">
    <property type="entry name" value="Lys-tRNA-ligase_II_N"/>
</dbReference>
<feature type="binding site" evidence="7">
    <location>
        <position position="404"/>
    </location>
    <ligand>
        <name>Mg(2+)</name>
        <dbReference type="ChEBI" id="CHEBI:18420"/>
        <label>2</label>
    </ligand>
</feature>
<dbReference type="AlphaFoldDB" id="A0A1F8EGD9"/>
<feature type="domain" description="Aminoacyl-transfer RNA synthetases class-II family profile" evidence="9">
    <location>
        <begin position="178"/>
        <end position="479"/>
    </location>
</feature>
<evidence type="ECO:0000313" key="11">
    <source>
        <dbReference type="Proteomes" id="UP000177594"/>
    </source>
</evidence>
<feature type="binding site" evidence="7">
    <location>
        <position position="404"/>
    </location>
    <ligand>
        <name>Mg(2+)</name>
        <dbReference type="ChEBI" id="CHEBI:18420"/>
        <label>1</label>
    </ligand>
</feature>
<evidence type="ECO:0000256" key="3">
    <source>
        <dbReference type="ARBA" id="ARBA00022741"/>
    </source>
</evidence>
<comment type="caution">
    <text evidence="10">The sequence shown here is derived from an EMBL/GenBank/DDBJ whole genome shotgun (WGS) entry which is preliminary data.</text>
</comment>
<evidence type="ECO:0000259" key="9">
    <source>
        <dbReference type="PROSITE" id="PS50862"/>
    </source>
</evidence>
<evidence type="ECO:0000256" key="7">
    <source>
        <dbReference type="HAMAP-Rule" id="MF_00252"/>
    </source>
</evidence>
<dbReference type="CDD" id="cd04322">
    <property type="entry name" value="LysRS_N"/>
    <property type="match status" value="1"/>
</dbReference>
<dbReference type="GO" id="GO:0004824">
    <property type="term" value="F:lysine-tRNA ligase activity"/>
    <property type="evidence" value="ECO:0007669"/>
    <property type="project" value="UniProtKB-UniRule"/>
</dbReference>
<dbReference type="GO" id="GO:0006430">
    <property type="term" value="P:lysyl-tRNA aminoacylation"/>
    <property type="evidence" value="ECO:0007669"/>
    <property type="project" value="UniProtKB-UniRule"/>
</dbReference>
<dbReference type="GO" id="GO:0000049">
    <property type="term" value="F:tRNA binding"/>
    <property type="evidence" value="ECO:0007669"/>
    <property type="project" value="TreeGrafter"/>
</dbReference>
<name>A0A1F8EGD9_9BACT</name>
<organism evidence="10 11">
    <name type="scientific">Candidatus Yanofskybacteria bacterium RIFCSPHIGHO2_01_FULL_39_8b</name>
    <dbReference type="NCBI Taxonomy" id="1802659"/>
    <lineage>
        <taxon>Bacteria</taxon>
        <taxon>Candidatus Yanofskyibacteriota</taxon>
    </lineage>
</organism>
<dbReference type="SUPFAM" id="SSF50249">
    <property type="entry name" value="Nucleic acid-binding proteins"/>
    <property type="match status" value="1"/>
</dbReference>
<evidence type="ECO:0000256" key="5">
    <source>
        <dbReference type="ARBA" id="ARBA00023146"/>
    </source>
</evidence>
<dbReference type="Pfam" id="PF01336">
    <property type="entry name" value="tRNA_anti-codon"/>
    <property type="match status" value="1"/>
</dbReference>
<dbReference type="GO" id="GO:0000287">
    <property type="term" value="F:magnesium ion binding"/>
    <property type="evidence" value="ECO:0007669"/>
    <property type="project" value="UniProtKB-UniRule"/>
</dbReference>
<evidence type="ECO:0000256" key="2">
    <source>
        <dbReference type="ARBA" id="ARBA00022723"/>
    </source>
</evidence>
<keyword evidence="7" id="KW-0963">Cytoplasm</keyword>
<protein>
    <recommendedName>
        <fullName evidence="7">Lysine--tRNA ligase</fullName>
        <ecNumber evidence="7">6.1.1.6</ecNumber>
    </recommendedName>
    <alternativeName>
        <fullName evidence="7">Lysyl-tRNA synthetase</fullName>
        <shortName evidence="7">LysRS</shortName>
    </alternativeName>
</protein>
<evidence type="ECO:0000256" key="6">
    <source>
        <dbReference type="ARBA" id="ARBA00048573"/>
    </source>
</evidence>
<comment type="cofactor">
    <cofactor evidence="7 8">
        <name>Mg(2+)</name>
        <dbReference type="ChEBI" id="CHEBI:18420"/>
    </cofactor>
    <text evidence="7 8">Binds 3 Mg(2+) ions per subunit.</text>
</comment>
<keyword evidence="7" id="KW-0648">Protein biosynthesis</keyword>
<dbReference type="NCBIfam" id="NF001756">
    <property type="entry name" value="PRK00484.1"/>
    <property type="match status" value="1"/>
</dbReference>
<keyword evidence="2 7" id="KW-0479">Metal-binding</keyword>
<dbReference type="EC" id="6.1.1.6" evidence="7"/>
<dbReference type="Gene3D" id="2.40.50.140">
    <property type="entry name" value="Nucleic acid-binding proteins"/>
    <property type="match status" value="1"/>
</dbReference>
<sequence>MALEEIRNTKIKKVEELRKAGMDPYPASSGRTNTISEIIENFDKYAQEKNGLVLAGRVMAKREHGGSMFFDLRDASGKFQGFIKEDIVGKDNFTKFSELIDIGDFIEITGTLFKTKKDEKTLETLNFKLLTKALLPLPEKWHGLQDTEERLRKRYLDLIMNPNEKGLFIKKNIFWQKVRSFLAERGGLEVETPILEKIPGGADAEPFTTHFNALDIDLYLRISLEFNLKRLIVAGYEKVFEIGRIFRNEGIDREHLQDYTQMEMYWAYTDYKQLMDVVKSMCLETIGAVNGSLSHKYQEINVDWSGEWKTYDYYKVFKKNTGLDLTDIFEKDLKKYAENEGIDIKKHIGKGRLIDVIFKKKVKSQLIEPGFLVLPPVEIEPLAKRWPKDRNRVERFQVMAGGTELGKGFSELNDPMDQRKRLEEQVKLREKGDKEAHRMDDDFLEALEYGMPPTAGFGMSERFFAFITDKPVRETVFFPLMRSK</sequence>
<dbReference type="SUPFAM" id="SSF55681">
    <property type="entry name" value="Class II aaRS and biotin synthetases"/>
    <property type="match status" value="1"/>
</dbReference>
<comment type="subcellular location">
    <subcellularLocation>
        <location evidence="7">Cytoplasm</location>
    </subcellularLocation>
</comment>
<dbReference type="PANTHER" id="PTHR42918:SF15">
    <property type="entry name" value="LYSINE--TRNA LIGASE, CHLOROPLASTIC_MITOCHONDRIAL"/>
    <property type="match status" value="1"/>
</dbReference>
<dbReference type="InterPro" id="IPR018149">
    <property type="entry name" value="Lys-tRNA-synth_II_C"/>
</dbReference>
<dbReference type="Pfam" id="PF00152">
    <property type="entry name" value="tRNA-synt_2"/>
    <property type="match status" value="1"/>
</dbReference>
<proteinExistence type="inferred from homology"/>
<comment type="catalytic activity">
    <reaction evidence="6 7 8">
        <text>tRNA(Lys) + L-lysine + ATP = L-lysyl-tRNA(Lys) + AMP + diphosphate</text>
        <dbReference type="Rhea" id="RHEA:20792"/>
        <dbReference type="Rhea" id="RHEA-COMP:9696"/>
        <dbReference type="Rhea" id="RHEA-COMP:9697"/>
        <dbReference type="ChEBI" id="CHEBI:30616"/>
        <dbReference type="ChEBI" id="CHEBI:32551"/>
        <dbReference type="ChEBI" id="CHEBI:33019"/>
        <dbReference type="ChEBI" id="CHEBI:78442"/>
        <dbReference type="ChEBI" id="CHEBI:78529"/>
        <dbReference type="ChEBI" id="CHEBI:456215"/>
        <dbReference type="EC" id="6.1.1.6"/>
    </reaction>
</comment>
<dbReference type="InterPro" id="IPR012340">
    <property type="entry name" value="NA-bd_OB-fold"/>
</dbReference>
<dbReference type="InterPro" id="IPR002313">
    <property type="entry name" value="Lys-tRNA-ligase_II"/>
</dbReference>
<dbReference type="GO" id="GO:0005829">
    <property type="term" value="C:cytosol"/>
    <property type="evidence" value="ECO:0007669"/>
    <property type="project" value="TreeGrafter"/>
</dbReference>
<dbReference type="PROSITE" id="PS50862">
    <property type="entry name" value="AA_TRNA_LIGASE_II"/>
    <property type="match status" value="1"/>
</dbReference>
<dbReference type="InterPro" id="IPR006195">
    <property type="entry name" value="aa-tRNA-synth_II"/>
</dbReference>
<comment type="subunit">
    <text evidence="7">Homodimer.</text>
</comment>